<evidence type="ECO:0000313" key="3">
    <source>
        <dbReference type="EMBL" id="AFZ21958.1"/>
    </source>
</evidence>
<dbReference type="Proteomes" id="UP000010471">
    <property type="component" value="Chromosome"/>
</dbReference>
<dbReference type="AlphaFoldDB" id="K9WP39"/>
<feature type="region of interest" description="Disordered" evidence="1">
    <location>
        <begin position="67"/>
        <end position="96"/>
    </location>
</feature>
<proteinExistence type="predicted"/>
<sequence length="169" mass="19277">MKFICRLSSITLVSCLCVSSGAAVAKVTEQVSNPTSSAQTKPVRIANPLRKIREGVRIIDQVNQIRLQEQRRQETERRQREQEAAQREAAERERKYFESLSPEQQQAYLAEKRERQARYDQFAIGLLGFGLMGMFGGSSSQEPAKPSYEYDAPNCRYEYIGGEHVRICP</sequence>
<keyword evidence="4" id="KW-1185">Reference proteome</keyword>
<feature type="compositionally biased region" description="Basic and acidic residues" evidence="1">
    <location>
        <begin position="68"/>
        <end position="96"/>
    </location>
</feature>
<feature type="signal peptide" evidence="2">
    <location>
        <begin position="1"/>
        <end position="25"/>
    </location>
</feature>
<protein>
    <submittedName>
        <fullName evidence="3">Uncharacterized protein</fullName>
    </submittedName>
</protein>
<evidence type="ECO:0000256" key="2">
    <source>
        <dbReference type="SAM" id="SignalP"/>
    </source>
</evidence>
<dbReference type="STRING" id="1173027.Mic7113_6371"/>
<evidence type="ECO:0000256" key="1">
    <source>
        <dbReference type="SAM" id="MobiDB-lite"/>
    </source>
</evidence>
<evidence type="ECO:0000313" key="4">
    <source>
        <dbReference type="Proteomes" id="UP000010471"/>
    </source>
</evidence>
<dbReference type="KEGG" id="mic:Mic7113_6371"/>
<dbReference type="HOGENOM" id="CLU_1576704_0_0_3"/>
<dbReference type="RefSeq" id="WP_015186085.1">
    <property type="nucleotide sequence ID" value="NC_019738.1"/>
</dbReference>
<feature type="chain" id="PRO_5003937410" evidence="2">
    <location>
        <begin position="26"/>
        <end position="169"/>
    </location>
</feature>
<accession>K9WP39</accession>
<organism evidence="3 4">
    <name type="scientific">Allocoleopsis franciscana PCC 7113</name>
    <dbReference type="NCBI Taxonomy" id="1173027"/>
    <lineage>
        <taxon>Bacteria</taxon>
        <taxon>Bacillati</taxon>
        <taxon>Cyanobacteriota</taxon>
        <taxon>Cyanophyceae</taxon>
        <taxon>Coleofasciculales</taxon>
        <taxon>Coleofasciculaceae</taxon>
        <taxon>Allocoleopsis</taxon>
        <taxon>Allocoleopsis franciscana</taxon>
    </lineage>
</organism>
<keyword evidence="2" id="KW-0732">Signal</keyword>
<gene>
    <name evidence="3" type="ORF">Mic7113_6371</name>
</gene>
<reference evidence="3 4" key="1">
    <citation type="submission" date="2012-06" db="EMBL/GenBank/DDBJ databases">
        <title>Finished chromosome of genome of Microcoleus sp. PCC 7113.</title>
        <authorList>
            <consortium name="US DOE Joint Genome Institute"/>
            <person name="Gugger M."/>
            <person name="Coursin T."/>
            <person name="Rippka R."/>
            <person name="Tandeau De Marsac N."/>
            <person name="Huntemann M."/>
            <person name="Wei C.-L."/>
            <person name="Han J."/>
            <person name="Detter J.C."/>
            <person name="Han C."/>
            <person name="Tapia R."/>
            <person name="Chen A."/>
            <person name="Kyrpides N."/>
            <person name="Mavromatis K."/>
            <person name="Markowitz V."/>
            <person name="Szeto E."/>
            <person name="Ivanova N."/>
            <person name="Pagani I."/>
            <person name="Pati A."/>
            <person name="Goodwin L."/>
            <person name="Nordberg H.P."/>
            <person name="Cantor M.N."/>
            <person name="Hua S.X."/>
            <person name="Woyke T."/>
            <person name="Kerfeld C.A."/>
        </authorList>
    </citation>
    <scope>NUCLEOTIDE SEQUENCE [LARGE SCALE GENOMIC DNA]</scope>
    <source>
        <strain evidence="3 4">PCC 7113</strain>
    </source>
</reference>
<dbReference type="eggNOG" id="ENOG5033M55">
    <property type="taxonomic scope" value="Bacteria"/>
</dbReference>
<name>K9WP39_9CYAN</name>
<dbReference type="EMBL" id="CP003630">
    <property type="protein sequence ID" value="AFZ21958.1"/>
    <property type="molecule type" value="Genomic_DNA"/>
</dbReference>